<dbReference type="OrthoDB" id="6152285at2759"/>
<dbReference type="InterPro" id="IPR008979">
    <property type="entry name" value="Galactose-bd-like_sf"/>
</dbReference>
<feature type="non-terminal residue" evidence="2">
    <location>
        <position position="180"/>
    </location>
</feature>
<evidence type="ECO:0000313" key="3">
    <source>
        <dbReference type="Proteomes" id="UP000271974"/>
    </source>
</evidence>
<accession>A0A3S1BJ63</accession>
<proteinExistence type="predicted"/>
<feature type="region of interest" description="Disordered" evidence="1">
    <location>
        <begin position="1"/>
        <end position="24"/>
    </location>
</feature>
<evidence type="ECO:0000313" key="2">
    <source>
        <dbReference type="EMBL" id="RUS89570.1"/>
    </source>
</evidence>
<gene>
    <name evidence="2" type="ORF">EGW08_002688</name>
</gene>
<organism evidence="2 3">
    <name type="scientific">Elysia chlorotica</name>
    <name type="common">Eastern emerald elysia</name>
    <name type="synonym">Sea slug</name>
    <dbReference type="NCBI Taxonomy" id="188477"/>
    <lineage>
        <taxon>Eukaryota</taxon>
        <taxon>Metazoa</taxon>
        <taxon>Spiralia</taxon>
        <taxon>Lophotrochozoa</taxon>
        <taxon>Mollusca</taxon>
        <taxon>Gastropoda</taxon>
        <taxon>Heterobranchia</taxon>
        <taxon>Euthyneura</taxon>
        <taxon>Panpulmonata</taxon>
        <taxon>Sacoglossa</taxon>
        <taxon>Placobranchoidea</taxon>
        <taxon>Plakobranchidae</taxon>
        <taxon>Elysia</taxon>
    </lineage>
</organism>
<dbReference type="SUPFAM" id="SSF49785">
    <property type="entry name" value="Galactose-binding domain-like"/>
    <property type="match status" value="1"/>
</dbReference>
<evidence type="ECO:0000256" key="1">
    <source>
        <dbReference type="SAM" id="MobiDB-lite"/>
    </source>
</evidence>
<protein>
    <recommendedName>
        <fullName evidence="4">Fucolectin tachylectin-4 pentraxin-1 domain-containing protein</fullName>
    </recommendedName>
</protein>
<dbReference type="Gene3D" id="2.60.120.260">
    <property type="entry name" value="Galactose-binding domain-like"/>
    <property type="match status" value="1"/>
</dbReference>
<dbReference type="EMBL" id="RQTK01000052">
    <property type="protein sequence ID" value="RUS89570.1"/>
    <property type="molecule type" value="Genomic_DNA"/>
</dbReference>
<reference evidence="2 3" key="1">
    <citation type="submission" date="2019-01" db="EMBL/GenBank/DDBJ databases">
        <title>A draft genome assembly of the solar-powered sea slug Elysia chlorotica.</title>
        <authorList>
            <person name="Cai H."/>
            <person name="Li Q."/>
            <person name="Fang X."/>
            <person name="Li J."/>
            <person name="Curtis N.E."/>
            <person name="Altenburger A."/>
            <person name="Shibata T."/>
            <person name="Feng M."/>
            <person name="Maeda T."/>
            <person name="Schwartz J.A."/>
            <person name="Shigenobu S."/>
            <person name="Lundholm N."/>
            <person name="Nishiyama T."/>
            <person name="Yang H."/>
            <person name="Hasebe M."/>
            <person name="Li S."/>
            <person name="Pierce S.K."/>
            <person name="Wang J."/>
        </authorList>
    </citation>
    <scope>NUCLEOTIDE SEQUENCE [LARGE SCALE GENOMIC DNA]</scope>
    <source>
        <strain evidence="2">EC2010</strain>
        <tissue evidence="2">Whole organism of an adult</tissue>
    </source>
</reference>
<evidence type="ECO:0008006" key="4">
    <source>
        <dbReference type="Google" id="ProtNLM"/>
    </source>
</evidence>
<sequence length="180" mass="19417">ANDFTGDGWLTDNDDTTCNPSSTQSVTVTLDTPIPLTWVRLVVRDPENLNQIQLSYQSSPSSTNMTCGDLGTAEVNDKTLDIKCATADPVSAVIIDGFGATGLCTLYISGGRNVALKQTAGQSSRFTSDRYYAGYAVDGTLPSKDNAFSRTTCTHTNINQADPGWWVVTFSQPVDVTWFL</sequence>
<dbReference type="AlphaFoldDB" id="A0A3S1BJ63"/>
<keyword evidence="3" id="KW-1185">Reference proteome</keyword>
<feature type="non-terminal residue" evidence="2">
    <location>
        <position position="1"/>
    </location>
</feature>
<dbReference type="Proteomes" id="UP000271974">
    <property type="component" value="Unassembled WGS sequence"/>
</dbReference>
<comment type="caution">
    <text evidence="2">The sequence shown here is derived from an EMBL/GenBank/DDBJ whole genome shotgun (WGS) entry which is preliminary data.</text>
</comment>
<name>A0A3S1BJ63_ELYCH</name>